<evidence type="ECO:0000256" key="2">
    <source>
        <dbReference type="ARBA" id="ARBA00022490"/>
    </source>
</evidence>
<dbReference type="InterPro" id="IPR019903">
    <property type="entry name" value="RIC_family"/>
</dbReference>
<comment type="caution">
    <text evidence="6">The sequence shown here is derived from an EMBL/GenBank/DDBJ whole genome shotgun (WGS) entry which is preliminary data.</text>
</comment>
<dbReference type="Pfam" id="PF01814">
    <property type="entry name" value="Hemerythrin"/>
    <property type="match status" value="1"/>
</dbReference>
<evidence type="ECO:0000313" key="6">
    <source>
        <dbReference type="EMBL" id="OIR12058.1"/>
    </source>
</evidence>
<keyword evidence="4" id="KW-0408">Iron</keyword>
<evidence type="ECO:0000256" key="3">
    <source>
        <dbReference type="ARBA" id="ARBA00022723"/>
    </source>
</evidence>
<dbReference type="PANTHER" id="PTHR36438:SF1">
    <property type="entry name" value="IRON-SULFUR CLUSTER REPAIR PROTEIN YTFE"/>
    <property type="match status" value="1"/>
</dbReference>
<keyword evidence="3" id="KW-0479">Metal-binding</keyword>
<proteinExistence type="predicted"/>
<organism evidence="6">
    <name type="scientific">mine drainage metagenome</name>
    <dbReference type="NCBI Taxonomy" id="410659"/>
    <lineage>
        <taxon>unclassified sequences</taxon>
        <taxon>metagenomes</taxon>
        <taxon>ecological metagenomes</taxon>
    </lineage>
</organism>
<dbReference type="GO" id="GO:0005737">
    <property type="term" value="C:cytoplasm"/>
    <property type="evidence" value="ECO:0007669"/>
    <property type="project" value="UniProtKB-SubCell"/>
</dbReference>
<comment type="subcellular location">
    <subcellularLocation>
        <location evidence="1">Cytoplasm</location>
    </subcellularLocation>
</comment>
<accession>A0A1J5SU55</accession>
<dbReference type="Gene3D" id="1.20.120.520">
    <property type="entry name" value="nmb1532 protein domain like"/>
    <property type="match status" value="1"/>
</dbReference>
<name>A0A1J5SU55_9ZZZZ</name>
<evidence type="ECO:0000256" key="4">
    <source>
        <dbReference type="ARBA" id="ARBA00023004"/>
    </source>
</evidence>
<dbReference type="PANTHER" id="PTHR36438">
    <property type="entry name" value="IRON-SULFUR CLUSTER REPAIR PROTEIN YTFE"/>
    <property type="match status" value="1"/>
</dbReference>
<reference evidence="6" key="1">
    <citation type="submission" date="2016-10" db="EMBL/GenBank/DDBJ databases">
        <title>Sequence of Gallionella enrichment culture.</title>
        <authorList>
            <person name="Poehlein A."/>
            <person name="Muehling M."/>
            <person name="Daniel R."/>
        </authorList>
    </citation>
    <scope>NUCLEOTIDE SEQUENCE</scope>
</reference>
<evidence type="ECO:0000256" key="1">
    <source>
        <dbReference type="ARBA" id="ARBA00004496"/>
    </source>
</evidence>
<gene>
    <name evidence="6" type="ORF">GALL_63090</name>
</gene>
<protein>
    <submittedName>
        <fullName evidence="6">Iron-sulfur cluster repair di-iron protein</fullName>
    </submittedName>
</protein>
<dbReference type="GO" id="GO:0046872">
    <property type="term" value="F:metal ion binding"/>
    <property type="evidence" value="ECO:0007669"/>
    <property type="project" value="UniProtKB-KW"/>
</dbReference>
<evidence type="ECO:0000259" key="5">
    <source>
        <dbReference type="Pfam" id="PF01814"/>
    </source>
</evidence>
<keyword evidence="2" id="KW-0963">Cytoplasm</keyword>
<dbReference type="AlphaFoldDB" id="A0A1J5SU55"/>
<dbReference type="EMBL" id="MLJW01000018">
    <property type="protein sequence ID" value="OIR12058.1"/>
    <property type="molecule type" value="Genomic_DNA"/>
</dbReference>
<dbReference type="InterPro" id="IPR012312">
    <property type="entry name" value="Hemerythrin-like"/>
</dbReference>
<feature type="domain" description="Hemerythrin-like" evidence="5">
    <location>
        <begin position="45"/>
        <end position="168"/>
    </location>
</feature>
<sequence>MFLNRLDIGSESVLSPTGLCDLIQKDYQPEILSSCKLIEQYFAAHAYINELPSSVSEVVQLLFRKLDDEVKHLFLKESGIVFPYIKKNDHNTKKSTENKVDSKVFDSVQHTHQTIITLTQNIRKLLNNYVVKSSSSKEWKQCVSELFTLESHIFQWIHVEQSLLYPKVTNLKIADLRKHNHKQTFN</sequence>